<accession>A0A445FDQ1</accession>
<gene>
    <name evidence="2" type="ORF">D0Y65_050848</name>
</gene>
<comment type="caution">
    <text evidence="2">The sequence shown here is derived from an EMBL/GenBank/DDBJ whole genome shotgun (WGS) entry which is preliminary data.</text>
</comment>
<dbReference type="PANTHER" id="PTHR33116">
    <property type="entry name" value="REVERSE TRANSCRIPTASE ZINC-BINDING DOMAIN-CONTAINING PROTEIN-RELATED-RELATED"/>
    <property type="match status" value="1"/>
</dbReference>
<sequence length="716" mass="81798">MGGLPPFPNVTQFFVFPLSTLLPLSHSHYSNLFPGPRCHVDSFLYTHPLVMDEYLSLVLQVAISKCYHDTSKVTDELVQIILGPGLEPGAAEVFLEFICYSGGPLPEELVPQVKCPILIAWGDKDPWEPIDNGRNYESFDSVEDFIVLPNVGHCPQERYAGFVIFLLGFTICTRACTSGSASLFLFFCCCYADDIVFVGEAAWENVFVFKALLRGFELASGLKINYAKSQFGIIGGMVNWANEAAQILNCRQLETPFYYLGIPIGDKPSSRLDRVLVWTRQKGIFLLVEGPEEALSSEMWLSKKCGYVFTWRLLKDRLPTKGNLLRRNVAIQEAVCPLCGQVQEEVGHLLFNCKRTIGLWWESMRWIQAVGPLPASPASYFAQFCDGFGADINHCRCHMDFGCLGKPGSWCRDAPQFLNYSHMDFPFSYLGIPIGVSSKSWIVWQPIIRKFEDKLVKWKQRSLSIGGRITLINSILSALPIYLLSFFKIPNKVVHKIVSIQRKFLWGGHQETSKIPWVKWDTVCLSKNKRGLGIKDLSNFNEALLGKWGWELANNQNQPWARILLSKYGGWKELISGGKSKFSSQWWQDLKAIFQQQHNNCFVDNLKWRVGCGTKISFWKDKWLGDNYNLQAKYPTLFLISNQQTSSINSMGNFVEERWEWKLTWRRNFFDHEIDMVAEFLAEIESGHIHQSSRDLLCWKPDPNGLYSTKFAYKVL</sequence>
<dbReference type="InterPro" id="IPR026960">
    <property type="entry name" value="RVT-Znf"/>
</dbReference>
<evidence type="ECO:0000313" key="2">
    <source>
        <dbReference type="EMBL" id="RZB46971.1"/>
    </source>
</evidence>
<evidence type="ECO:0000313" key="3">
    <source>
        <dbReference type="Proteomes" id="UP000289340"/>
    </source>
</evidence>
<proteinExistence type="predicted"/>
<evidence type="ECO:0000259" key="1">
    <source>
        <dbReference type="Pfam" id="PF13966"/>
    </source>
</evidence>
<dbReference type="InterPro" id="IPR029058">
    <property type="entry name" value="AB_hydrolase_fold"/>
</dbReference>
<dbReference type="Proteomes" id="UP000289340">
    <property type="component" value="Chromosome 19"/>
</dbReference>
<feature type="domain" description="Reverse transcriptase zinc-binding" evidence="1">
    <location>
        <begin position="308"/>
        <end position="360"/>
    </location>
</feature>
<keyword evidence="3" id="KW-1185">Reference proteome</keyword>
<dbReference type="Gene3D" id="3.40.50.1820">
    <property type="entry name" value="alpha/beta hydrolase"/>
    <property type="match status" value="1"/>
</dbReference>
<name>A0A445FDQ1_GLYSO</name>
<dbReference type="AlphaFoldDB" id="A0A445FDQ1"/>
<dbReference type="Pfam" id="PF13966">
    <property type="entry name" value="zf-RVT"/>
    <property type="match status" value="1"/>
</dbReference>
<dbReference type="PANTHER" id="PTHR33116:SF78">
    <property type="entry name" value="OS12G0587133 PROTEIN"/>
    <property type="match status" value="1"/>
</dbReference>
<protein>
    <submittedName>
        <fullName evidence="2">Putative ribonuclease H protein</fullName>
    </submittedName>
</protein>
<reference evidence="2 3" key="1">
    <citation type="submission" date="2018-09" db="EMBL/GenBank/DDBJ databases">
        <title>A high-quality reference genome of wild soybean provides a powerful tool to mine soybean genomes.</title>
        <authorList>
            <person name="Xie M."/>
            <person name="Chung C.Y.L."/>
            <person name="Li M.-W."/>
            <person name="Wong F.-L."/>
            <person name="Chan T.-F."/>
            <person name="Lam H.-M."/>
        </authorList>
    </citation>
    <scope>NUCLEOTIDE SEQUENCE [LARGE SCALE GENOMIC DNA]</scope>
    <source>
        <strain evidence="3">cv. W05</strain>
        <tissue evidence="2">Hypocotyl of etiolated seedlings</tissue>
    </source>
</reference>
<dbReference type="SUPFAM" id="SSF53474">
    <property type="entry name" value="alpha/beta-Hydrolases"/>
    <property type="match status" value="1"/>
</dbReference>
<organism evidence="2 3">
    <name type="scientific">Glycine soja</name>
    <name type="common">Wild soybean</name>
    <dbReference type="NCBI Taxonomy" id="3848"/>
    <lineage>
        <taxon>Eukaryota</taxon>
        <taxon>Viridiplantae</taxon>
        <taxon>Streptophyta</taxon>
        <taxon>Embryophyta</taxon>
        <taxon>Tracheophyta</taxon>
        <taxon>Spermatophyta</taxon>
        <taxon>Magnoliopsida</taxon>
        <taxon>eudicotyledons</taxon>
        <taxon>Gunneridae</taxon>
        <taxon>Pentapetalae</taxon>
        <taxon>rosids</taxon>
        <taxon>fabids</taxon>
        <taxon>Fabales</taxon>
        <taxon>Fabaceae</taxon>
        <taxon>Papilionoideae</taxon>
        <taxon>50 kb inversion clade</taxon>
        <taxon>NPAAA clade</taxon>
        <taxon>indigoferoid/millettioid clade</taxon>
        <taxon>Phaseoleae</taxon>
        <taxon>Glycine</taxon>
        <taxon>Glycine subgen. Soja</taxon>
    </lineage>
</organism>
<dbReference type="EMBL" id="QZWG01000019">
    <property type="protein sequence ID" value="RZB46971.1"/>
    <property type="molecule type" value="Genomic_DNA"/>
</dbReference>